<gene>
    <name evidence="4" type="ORF">JOC95_002677</name>
</gene>
<reference evidence="4 5" key="1">
    <citation type="submission" date="2021-01" db="EMBL/GenBank/DDBJ databases">
        <title>Genomic Encyclopedia of Type Strains, Phase IV (KMG-IV): sequencing the most valuable type-strain genomes for metagenomic binning, comparative biology and taxonomic classification.</title>
        <authorList>
            <person name="Goeker M."/>
        </authorList>
    </citation>
    <scope>NUCLEOTIDE SEQUENCE [LARGE SCALE GENOMIC DNA]</scope>
    <source>
        <strain evidence="4 5">DSM 25879</strain>
    </source>
</reference>
<protein>
    <submittedName>
        <fullName evidence="4">Multimeric flavodoxin WrbA</fullName>
    </submittedName>
</protein>
<sequence>MLVIYGSHRNNGNSEQLAKHMIKEMKTEEIFLRDLTIHPILDQRHDEEGFKHRGDDYYGVVERLLQHDEVILVTPLYWYGMSGRMKNFVDRWSESLRDGKIEFRESMNRKKFYVVVVGGDDPNQKALPLIMQFRHIVEFFGAKLEDYIIGEANSPGHILEDERAMKRAEILNRKWRNI</sequence>
<dbReference type="RefSeq" id="WP_204416947.1">
    <property type="nucleotide sequence ID" value="NZ_JAFBED010000005.1"/>
</dbReference>
<dbReference type="PANTHER" id="PTHR43278:SF4">
    <property type="entry name" value="NAD(P)H-DEPENDENT FMN-CONTAINING OXIDOREDUCTASE YWQN-RELATED"/>
    <property type="match status" value="1"/>
</dbReference>
<dbReference type="InterPro" id="IPR051796">
    <property type="entry name" value="ISF_SsuE-like"/>
</dbReference>
<dbReference type="EMBL" id="JAFBED010000005">
    <property type="protein sequence ID" value="MBM7620822.1"/>
    <property type="molecule type" value="Genomic_DNA"/>
</dbReference>
<keyword evidence="2" id="KW-0288">FMN</keyword>
<proteinExistence type="predicted"/>
<organism evidence="4 5">
    <name type="scientific">Sutcliffiella tianshenii</name>
    <dbReference type="NCBI Taxonomy" id="1463404"/>
    <lineage>
        <taxon>Bacteria</taxon>
        <taxon>Bacillati</taxon>
        <taxon>Bacillota</taxon>
        <taxon>Bacilli</taxon>
        <taxon>Bacillales</taxon>
        <taxon>Bacillaceae</taxon>
        <taxon>Sutcliffiella</taxon>
    </lineage>
</organism>
<evidence type="ECO:0000313" key="5">
    <source>
        <dbReference type="Proteomes" id="UP000737402"/>
    </source>
</evidence>
<dbReference type="PANTHER" id="PTHR43278">
    <property type="entry name" value="NAD(P)H-DEPENDENT FMN-CONTAINING OXIDOREDUCTASE YWQN-RELATED"/>
    <property type="match status" value="1"/>
</dbReference>
<keyword evidence="1" id="KW-0285">Flavoprotein</keyword>
<keyword evidence="5" id="KW-1185">Reference proteome</keyword>
<dbReference type="InterPro" id="IPR005025">
    <property type="entry name" value="FMN_Rdtase-like_dom"/>
</dbReference>
<comment type="caution">
    <text evidence="4">The sequence shown here is derived from an EMBL/GenBank/DDBJ whole genome shotgun (WGS) entry which is preliminary data.</text>
</comment>
<accession>A0ABS2P2G4</accession>
<dbReference type="SUPFAM" id="SSF52218">
    <property type="entry name" value="Flavoproteins"/>
    <property type="match status" value="1"/>
</dbReference>
<feature type="domain" description="NADPH-dependent FMN reductase-like" evidence="3">
    <location>
        <begin position="2"/>
        <end position="120"/>
    </location>
</feature>
<dbReference type="InterPro" id="IPR029039">
    <property type="entry name" value="Flavoprotein-like_sf"/>
</dbReference>
<dbReference type="Pfam" id="PF03358">
    <property type="entry name" value="FMN_red"/>
    <property type="match status" value="1"/>
</dbReference>
<name>A0ABS2P2G4_9BACI</name>
<evidence type="ECO:0000259" key="3">
    <source>
        <dbReference type="Pfam" id="PF03358"/>
    </source>
</evidence>
<evidence type="ECO:0000256" key="1">
    <source>
        <dbReference type="ARBA" id="ARBA00022630"/>
    </source>
</evidence>
<dbReference type="Gene3D" id="3.40.50.360">
    <property type="match status" value="1"/>
</dbReference>
<evidence type="ECO:0000313" key="4">
    <source>
        <dbReference type="EMBL" id="MBM7620822.1"/>
    </source>
</evidence>
<dbReference type="Proteomes" id="UP000737402">
    <property type="component" value="Unassembled WGS sequence"/>
</dbReference>
<evidence type="ECO:0000256" key="2">
    <source>
        <dbReference type="ARBA" id="ARBA00022643"/>
    </source>
</evidence>